<organism evidence="1 2">
    <name type="scientific">Christensenella hongkongensis</name>
    <dbReference type="NCBI Taxonomy" id="270498"/>
    <lineage>
        <taxon>Bacteria</taxon>
        <taxon>Bacillati</taxon>
        <taxon>Bacillota</taxon>
        <taxon>Clostridia</taxon>
        <taxon>Christensenellales</taxon>
        <taxon>Christensenellaceae</taxon>
        <taxon>Christensenella</taxon>
    </lineage>
</organism>
<dbReference type="AlphaFoldDB" id="A0A0M2NI90"/>
<dbReference type="EMBL" id="LAYJ01000030">
    <property type="protein sequence ID" value="KKI52249.1"/>
    <property type="molecule type" value="Genomic_DNA"/>
</dbReference>
<reference evidence="1 2" key="1">
    <citation type="submission" date="2015-04" db="EMBL/GenBank/DDBJ databases">
        <title>Draft genome sequence of bacteremic isolate Catabacter hongkongensis type strain HKU16T.</title>
        <authorList>
            <person name="Lau S.K."/>
            <person name="Teng J.L."/>
            <person name="Huang Y."/>
            <person name="Curreem S.O."/>
            <person name="Tsui S.K."/>
            <person name="Woo P.C."/>
        </authorList>
    </citation>
    <scope>NUCLEOTIDE SEQUENCE [LARGE SCALE GENOMIC DNA]</scope>
    <source>
        <strain evidence="1 2">HKU16</strain>
    </source>
</reference>
<dbReference type="RefSeq" id="WP_046442140.1">
    <property type="nucleotide sequence ID" value="NZ_LAYJ01000030.1"/>
</dbReference>
<accession>A0A0M2NI90</accession>
<name>A0A0M2NI90_9FIRM</name>
<evidence type="ECO:0000313" key="1">
    <source>
        <dbReference type="EMBL" id="KKI52249.1"/>
    </source>
</evidence>
<comment type="caution">
    <text evidence="1">The sequence shown here is derived from an EMBL/GenBank/DDBJ whole genome shotgun (WGS) entry which is preliminary data.</text>
</comment>
<gene>
    <name evidence="1" type="ORF">CHK_0234</name>
</gene>
<dbReference type="Proteomes" id="UP000034076">
    <property type="component" value="Unassembled WGS sequence"/>
</dbReference>
<sequence length="216" mass="24036">MKQDTQSNHTRALLGAIPQDCPSAAPLFRLVNDLADRLGDKIPLLWEYISGVLESSGAASAFDAESYGYEAGSRLLDISRTIMQTPAHAYGAAPDTELLSSDFDDIRDAETRSCLCFAELSDAYFFDAYDKYLKDRQSHLAFCTDVPQINKAGKQLGGLLGEPAIAELYGKLRDLFFPCPALEAFRHGYSAFLLRVLTRMDADTGKQIWQLWCEYL</sequence>
<protein>
    <submittedName>
        <fullName evidence="1">Uncharacterized protein</fullName>
    </submittedName>
</protein>
<keyword evidence="2" id="KW-1185">Reference proteome</keyword>
<evidence type="ECO:0000313" key="2">
    <source>
        <dbReference type="Proteomes" id="UP000034076"/>
    </source>
</evidence>
<proteinExistence type="predicted"/>